<evidence type="ECO:0000256" key="4">
    <source>
        <dbReference type="ARBA" id="ARBA00022801"/>
    </source>
</evidence>
<evidence type="ECO:0000256" key="5">
    <source>
        <dbReference type="ARBA" id="ARBA00022842"/>
    </source>
</evidence>
<dbReference type="GO" id="GO:0003676">
    <property type="term" value="F:nucleic acid binding"/>
    <property type="evidence" value="ECO:0007669"/>
    <property type="project" value="InterPro"/>
</dbReference>
<evidence type="ECO:0000256" key="8">
    <source>
        <dbReference type="ARBA" id="ARBA00022932"/>
    </source>
</evidence>
<evidence type="ECO:0000313" key="11">
    <source>
        <dbReference type="Proteomes" id="UP000257109"/>
    </source>
</evidence>
<dbReference type="GO" id="GO:0006310">
    <property type="term" value="P:DNA recombination"/>
    <property type="evidence" value="ECO:0007669"/>
    <property type="project" value="UniProtKB-KW"/>
</dbReference>
<name>A0A371EVQ3_MUCPR</name>
<keyword evidence="8" id="KW-0548">Nucleotidyltransferase</keyword>
<sequence length="144" mass="17111">MMKDGFGIRSINTSMKHISKLYKKHLVKGLSEISWKTHILCDAYQKGKQIKKQLHLNLFGPTRTLSLRGKKYGFVIINNYSRYTWVYFLMRCLKYVVQKFKIKKAFVFLQLEVIMENNLKNVEFKIFYEKNGIFHDFSSQGTPQ</sequence>
<dbReference type="InterPro" id="IPR039537">
    <property type="entry name" value="Retrotran_Ty1/copia-like"/>
</dbReference>
<dbReference type="PANTHER" id="PTHR42648">
    <property type="entry name" value="TRANSPOSASE, PUTATIVE-RELATED"/>
    <property type="match status" value="1"/>
</dbReference>
<evidence type="ECO:0000256" key="3">
    <source>
        <dbReference type="ARBA" id="ARBA00022759"/>
    </source>
</evidence>
<reference evidence="10" key="1">
    <citation type="submission" date="2018-05" db="EMBL/GenBank/DDBJ databases">
        <title>Draft genome of Mucuna pruriens seed.</title>
        <authorList>
            <person name="Nnadi N.E."/>
            <person name="Vos R."/>
            <person name="Hasami M.H."/>
            <person name="Devisetty U.K."/>
            <person name="Aguiy J.C."/>
        </authorList>
    </citation>
    <scope>NUCLEOTIDE SEQUENCE [LARGE SCALE GENOMIC DNA]</scope>
    <source>
        <strain evidence="10">JCA_2017</strain>
    </source>
</reference>
<comment type="caution">
    <text evidence="10">The sequence shown here is derived from an EMBL/GenBank/DDBJ whole genome shotgun (WGS) entry which is preliminary data.</text>
</comment>
<keyword evidence="3" id="KW-0255">Endonuclease</keyword>
<dbReference type="InterPro" id="IPR036397">
    <property type="entry name" value="RNaseH_sf"/>
</dbReference>
<protein>
    <submittedName>
        <fullName evidence="10">Uncharacterized protein</fullName>
    </submittedName>
</protein>
<dbReference type="Proteomes" id="UP000257109">
    <property type="component" value="Unassembled WGS sequence"/>
</dbReference>
<organism evidence="10 11">
    <name type="scientific">Mucuna pruriens</name>
    <name type="common">Velvet bean</name>
    <name type="synonym">Dolichos pruriens</name>
    <dbReference type="NCBI Taxonomy" id="157652"/>
    <lineage>
        <taxon>Eukaryota</taxon>
        <taxon>Viridiplantae</taxon>
        <taxon>Streptophyta</taxon>
        <taxon>Embryophyta</taxon>
        <taxon>Tracheophyta</taxon>
        <taxon>Spermatophyta</taxon>
        <taxon>Magnoliopsida</taxon>
        <taxon>eudicotyledons</taxon>
        <taxon>Gunneridae</taxon>
        <taxon>Pentapetalae</taxon>
        <taxon>rosids</taxon>
        <taxon>fabids</taxon>
        <taxon>Fabales</taxon>
        <taxon>Fabaceae</taxon>
        <taxon>Papilionoideae</taxon>
        <taxon>50 kb inversion clade</taxon>
        <taxon>NPAAA clade</taxon>
        <taxon>indigoferoid/millettioid clade</taxon>
        <taxon>Phaseoleae</taxon>
        <taxon>Mucuna</taxon>
    </lineage>
</organism>
<gene>
    <name evidence="10" type="ORF">CR513_50700</name>
</gene>
<keyword evidence="1" id="KW-0540">Nuclease</keyword>
<dbReference type="GO" id="GO:0016787">
    <property type="term" value="F:hydrolase activity"/>
    <property type="evidence" value="ECO:0007669"/>
    <property type="project" value="UniProtKB-KW"/>
</dbReference>
<keyword evidence="6" id="KW-0229">DNA integration</keyword>
<keyword evidence="8" id="KW-0239">DNA-directed DNA polymerase</keyword>
<accession>A0A371EVQ3</accession>
<keyword evidence="5" id="KW-0460">Magnesium</keyword>
<evidence type="ECO:0000256" key="2">
    <source>
        <dbReference type="ARBA" id="ARBA00022723"/>
    </source>
</evidence>
<evidence type="ECO:0000256" key="7">
    <source>
        <dbReference type="ARBA" id="ARBA00022918"/>
    </source>
</evidence>
<keyword evidence="11" id="KW-1185">Reference proteome</keyword>
<evidence type="ECO:0000313" key="10">
    <source>
        <dbReference type="EMBL" id="RDX70093.1"/>
    </source>
</evidence>
<keyword evidence="8" id="KW-0808">Transferase</keyword>
<keyword evidence="9" id="KW-0233">DNA recombination</keyword>
<evidence type="ECO:0000256" key="9">
    <source>
        <dbReference type="ARBA" id="ARBA00023172"/>
    </source>
</evidence>
<dbReference type="OrthoDB" id="1716327at2759"/>
<dbReference type="GO" id="GO:0004519">
    <property type="term" value="F:endonuclease activity"/>
    <property type="evidence" value="ECO:0007669"/>
    <property type="project" value="UniProtKB-KW"/>
</dbReference>
<dbReference type="GO" id="GO:0046872">
    <property type="term" value="F:metal ion binding"/>
    <property type="evidence" value="ECO:0007669"/>
    <property type="project" value="UniProtKB-KW"/>
</dbReference>
<evidence type="ECO:0000256" key="1">
    <source>
        <dbReference type="ARBA" id="ARBA00022722"/>
    </source>
</evidence>
<dbReference type="AlphaFoldDB" id="A0A371EVQ3"/>
<keyword evidence="4" id="KW-0378">Hydrolase</keyword>
<keyword evidence="2" id="KW-0479">Metal-binding</keyword>
<proteinExistence type="predicted"/>
<feature type="non-terminal residue" evidence="10">
    <location>
        <position position="1"/>
    </location>
</feature>
<dbReference type="InterPro" id="IPR012337">
    <property type="entry name" value="RNaseH-like_sf"/>
</dbReference>
<dbReference type="SUPFAM" id="SSF53098">
    <property type="entry name" value="Ribonuclease H-like"/>
    <property type="match status" value="1"/>
</dbReference>
<dbReference type="EMBL" id="QJKJ01011838">
    <property type="protein sequence ID" value="RDX70093.1"/>
    <property type="molecule type" value="Genomic_DNA"/>
</dbReference>
<dbReference type="Gene3D" id="3.30.420.10">
    <property type="entry name" value="Ribonuclease H-like superfamily/Ribonuclease H"/>
    <property type="match status" value="1"/>
</dbReference>
<dbReference type="GO" id="GO:0003887">
    <property type="term" value="F:DNA-directed DNA polymerase activity"/>
    <property type="evidence" value="ECO:0007669"/>
    <property type="project" value="UniProtKB-KW"/>
</dbReference>
<keyword evidence="7" id="KW-0695">RNA-directed DNA polymerase</keyword>
<dbReference type="GO" id="GO:0003964">
    <property type="term" value="F:RNA-directed DNA polymerase activity"/>
    <property type="evidence" value="ECO:0007669"/>
    <property type="project" value="UniProtKB-KW"/>
</dbReference>
<dbReference type="GO" id="GO:0015074">
    <property type="term" value="P:DNA integration"/>
    <property type="evidence" value="ECO:0007669"/>
    <property type="project" value="UniProtKB-KW"/>
</dbReference>
<evidence type="ECO:0000256" key="6">
    <source>
        <dbReference type="ARBA" id="ARBA00022908"/>
    </source>
</evidence>
<dbReference type="PANTHER" id="PTHR42648:SF11">
    <property type="entry name" value="TRANSPOSON TY4-P GAG-POL POLYPROTEIN"/>
    <property type="match status" value="1"/>
</dbReference>